<comment type="subcellular location">
    <subcellularLocation>
        <location evidence="1 7">Cell membrane</location>
        <topology evidence="1 7">Multi-pass membrane protein</topology>
    </subcellularLocation>
</comment>
<proteinExistence type="inferred from homology"/>
<evidence type="ECO:0000256" key="4">
    <source>
        <dbReference type="ARBA" id="ARBA00022692"/>
    </source>
</evidence>
<evidence type="ECO:0000256" key="7">
    <source>
        <dbReference type="RuleBase" id="RU363032"/>
    </source>
</evidence>
<dbReference type="PANTHER" id="PTHR43744:SF12">
    <property type="entry name" value="ABC TRANSPORTER PERMEASE PROTEIN MG189-RELATED"/>
    <property type="match status" value="1"/>
</dbReference>
<feature type="transmembrane region" description="Helical" evidence="7">
    <location>
        <begin position="195"/>
        <end position="217"/>
    </location>
</feature>
<feature type="transmembrane region" description="Helical" evidence="7">
    <location>
        <begin position="253"/>
        <end position="275"/>
    </location>
</feature>
<dbReference type="Pfam" id="PF00528">
    <property type="entry name" value="BPD_transp_1"/>
    <property type="match status" value="1"/>
</dbReference>
<gene>
    <name evidence="9" type="ORF">GCM10022255_046070</name>
</gene>
<dbReference type="CDD" id="cd06261">
    <property type="entry name" value="TM_PBP2"/>
    <property type="match status" value="1"/>
</dbReference>
<feature type="transmembrane region" description="Helical" evidence="7">
    <location>
        <begin position="140"/>
        <end position="161"/>
    </location>
</feature>
<comment type="caution">
    <text evidence="9">The sequence shown here is derived from an EMBL/GenBank/DDBJ whole genome shotgun (WGS) entry which is preliminary data.</text>
</comment>
<evidence type="ECO:0000259" key="8">
    <source>
        <dbReference type="PROSITE" id="PS50928"/>
    </source>
</evidence>
<dbReference type="EMBL" id="BAABAT010000012">
    <property type="protein sequence ID" value="GAA4251850.1"/>
    <property type="molecule type" value="Genomic_DNA"/>
</dbReference>
<feature type="transmembrane region" description="Helical" evidence="7">
    <location>
        <begin position="71"/>
        <end position="98"/>
    </location>
</feature>
<evidence type="ECO:0000256" key="3">
    <source>
        <dbReference type="ARBA" id="ARBA00022475"/>
    </source>
</evidence>
<dbReference type="SUPFAM" id="SSF161098">
    <property type="entry name" value="MetI-like"/>
    <property type="match status" value="1"/>
</dbReference>
<evidence type="ECO:0000256" key="5">
    <source>
        <dbReference type="ARBA" id="ARBA00022989"/>
    </source>
</evidence>
<sequence>MPTSSTMRIGRTGRVVTLLLFAVAFGYPLIAFLTVGFRHDDGGGLGALSLGNARANWDDVLAFNNGVFLRWLANSVVVAGGGSLVAVLCALPAGYAIARLRFTGRRLVRFLTLLVMVVPNTVLVIPLYLEASAVGAVNNIWVVTLLMGFHPFGVYLSYIHFTTTLPMQMIEGARLDGLREADILLRIALPLSKQAVALVAFFSFVANWTNFFLPLVLLPLSDTNTVSVGLQQLVSSSPLYDPTNASGLDVRLYAPQLALATLVTALPVLTVFVLAQRYLIRGQMLGALKG</sequence>
<evidence type="ECO:0000256" key="1">
    <source>
        <dbReference type="ARBA" id="ARBA00004651"/>
    </source>
</evidence>
<evidence type="ECO:0000256" key="2">
    <source>
        <dbReference type="ARBA" id="ARBA00022448"/>
    </source>
</evidence>
<dbReference type="PANTHER" id="PTHR43744">
    <property type="entry name" value="ABC TRANSPORTER PERMEASE PROTEIN MG189-RELATED-RELATED"/>
    <property type="match status" value="1"/>
</dbReference>
<dbReference type="InterPro" id="IPR035906">
    <property type="entry name" value="MetI-like_sf"/>
</dbReference>
<dbReference type="Gene3D" id="1.10.3720.10">
    <property type="entry name" value="MetI-like"/>
    <property type="match status" value="1"/>
</dbReference>
<keyword evidence="10" id="KW-1185">Reference proteome</keyword>
<keyword evidence="4 7" id="KW-0812">Transmembrane</keyword>
<evidence type="ECO:0000313" key="10">
    <source>
        <dbReference type="Proteomes" id="UP001500620"/>
    </source>
</evidence>
<evidence type="ECO:0000256" key="6">
    <source>
        <dbReference type="ARBA" id="ARBA00023136"/>
    </source>
</evidence>
<comment type="similarity">
    <text evidence="7">Belongs to the binding-protein-dependent transport system permease family.</text>
</comment>
<feature type="domain" description="ABC transmembrane type-1" evidence="8">
    <location>
        <begin position="72"/>
        <end position="275"/>
    </location>
</feature>
<keyword evidence="5 7" id="KW-1133">Transmembrane helix</keyword>
<reference evidence="10" key="1">
    <citation type="journal article" date="2019" name="Int. J. Syst. Evol. Microbiol.">
        <title>The Global Catalogue of Microorganisms (GCM) 10K type strain sequencing project: providing services to taxonomists for standard genome sequencing and annotation.</title>
        <authorList>
            <consortium name="The Broad Institute Genomics Platform"/>
            <consortium name="The Broad Institute Genome Sequencing Center for Infectious Disease"/>
            <person name="Wu L."/>
            <person name="Ma J."/>
        </authorList>
    </citation>
    <scope>NUCLEOTIDE SEQUENCE [LARGE SCALE GENOMIC DNA]</scope>
    <source>
        <strain evidence="10">JCM 17441</strain>
    </source>
</reference>
<organism evidence="9 10">
    <name type="scientific">Dactylosporangium darangshiense</name>
    <dbReference type="NCBI Taxonomy" id="579108"/>
    <lineage>
        <taxon>Bacteria</taxon>
        <taxon>Bacillati</taxon>
        <taxon>Actinomycetota</taxon>
        <taxon>Actinomycetes</taxon>
        <taxon>Micromonosporales</taxon>
        <taxon>Micromonosporaceae</taxon>
        <taxon>Dactylosporangium</taxon>
    </lineage>
</organism>
<keyword evidence="3" id="KW-1003">Cell membrane</keyword>
<dbReference type="Proteomes" id="UP001500620">
    <property type="component" value="Unassembled WGS sequence"/>
</dbReference>
<accession>A0ABP8DC69</accession>
<feature type="transmembrane region" description="Helical" evidence="7">
    <location>
        <begin position="12"/>
        <end position="35"/>
    </location>
</feature>
<evidence type="ECO:0000313" key="9">
    <source>
        <dbReference type="EMBL" id="GAA4251850.1"/>
    </source>
</evidence>
<keyword evidence="2 7" id="KW-0813">Transport</keyword>
<feature type="transmembrane region" description="Helical" evidence="7">
    <location>
        <begin position="110"/>
        <end position="128"/>
    </location>
</feature>
<dbReference type="InterPro" id="IPR000515">
    <property type="entry name" value="MetI-like"/>
</dbReference>
<protein>
    <submittedName>
        <fullName evidence="9">Carbohydrate ABC transporter permease</fullName>
    </submittedName>
</protein>
<keyword evidence="6 7" id="KW-0472">Membrane</keyword>
<name>A0ABP8DC69_9ACTN</name>
<dbReference type="PROSITE" id="PS50928">
    <property type="entry name" value="ABC_TM1"/>
    <property type="match status" value="1"/>
</dbReference>